<evidence type="ECO:0000256" key="1">
    <source>
        <dbReference type="SAM" id="MobiDB-lite"/>
    </source>
</evidence>
<gene>
    <name evidence="5" type="ORF">L249_0008</name>
</gene>
<feature type="compositionally biased region" description="Basic residues" evidence="1">
    <location>
        <begin position="578"/>
        <end position="587"/>
    </location>
</feature>
<name>A0A367LCX2_9HYPO</name>
<protein>
    <submittedName>
        <fullName evidence="5">Uncharacterized protein</fullName>
    </submittedName>
</protein>
<dbReference type="PANTHER" id="PTHR28122:SF1">
    <property type="entry name" value="E3 UBIQUITIN-PROTEIN LIGASE SUBSTRATE RECEPTOR MMS22"/>
    <property type="match status" value="1"/>
</dbReference>
<dbReference type="GO" id="GO:0035361">
    <property type="term" value="C:Cul8-RING ubiquitin ligase complex"/>
    <property type="evidence" value="ECO:0007669"/>
    <property type="project" value="TreeGrafter"/>
</dbReference>
<feature type="compositionally biased region" description="Polar residues" evidence="1">
    <location>
        <begin position="259"/>
        <end position="272"/>
    </location>
</feature>
<dbReference type="Pfam" id="PF14630">
    <property type="entry name" value="ORC5_C"/>
    <property type="match status" value="1"/>
</dbReference>
<reference evidence="5 6" key="1">
    <citation type="journal article" date="2015" name="BMC Genomics">
        <title>Insights from the genome of Ophiocordyceps polyrhachis-furcata to pathogenicity and host specificity in insect fungi.</title>
        <authorList>
            <person name="Wichadakul D."/>
            <person name="Kobmoo N."/>
            <person name="Ingsriswang S."/>
            <person name="Tangphatsornruang S."/>
            <person name="Chantasingh D."/>
            <person name="Luangsa-ard J.J."/>
            <person name="Eurwilaichitr L."/>
        </authorList>
    </citation>
    <scope>NUCLEOTIDE SEQUENCE [LARGE SCALE GENOMIC DNA]</scope>
    <source>
        <strain evidence="5 6">BCC 54312</strain>
    </source>
</reference>
<feature type="region of interest" description="Disordered" evidence="1">
    <location>
        <begin position="1"/>
        <end position="28"/>
    </location>
</feature>
<dbReference type="STRING" id="1330021.A0A367LCX2"/>
<feature type="region of interest" description="Disordered" evidence="1">
    <location>
        <begin position="121"/>
        <end position="166"/>
    </location>
</feature>
<feature type="region of interest" description="Disordered" evidence="1">
    <location>
        <begin position="446"/>
        <end position="629"/>
    </location>
</feature>
<evidence type="ECO:0000259" key="4">
    <source>
        <dbReference type="Pfam" id="PF21639"/>
    </source>
</evidence>
<dbReference type="Proteomes" id="UP000253664">
    <property type="component" value="Unassembled WGS sequence"/>
</dbReference>
<feature type="compositionally biased region" description="Polar residues" evidence="1">
    <location>
        <begin position="222"/>
        <end position="231"/>
    </location>
</feature>
<dbReference type="EMBL" id="LKCN02000007">
    <property type="protein sequence ID" value="RCI12274.1"/>
    <property type="molecule type" value="Genomic_DNA"/>
</dbReference>
<dbReference type="GO" id="GO:0005634">
    <property type="term" value="C:nucleus"/>
    <property type="evidence" value="ECO:0007669"/>
    <property type="project" value="InterPro"/>
</dbReference>
<feature type="region of interest" description="Disordered" evidence="1">
    <location>
        <begin position="769"/>
        <end position="796"/>
    </location>
</feature>
<feature type="region of interest" description="Disordered" evidence="1">
    <location>
        <begin position="384"/>
        <end position="419"/>
    </location>
</feature>
<feature type="domain" description="Origin recognition complex subunit 5 C-terminal" evidence="3">
    <location>
        <begin position="2432"/>
        <end position="2580"/>
    </location>
</feature>
<dbReference type="InterPro" id="IPR047088">
    <property type="entry name" value="ORC5_C"/>
</dbReference>
<dbReference type="InterPro" id="IPR019021">
    <property type="entry name" value="Mms22"/>
</dbReference>
<feature type="compositionally biased region" description="Basic and acidic residues" evidence="1">
    <location>
        <begin position="139"/>
        <end position="154"/>
    </location>
</feature>
<dbReference type="Pfam" id="PF09462">
    <property type="entry name" value="Mus7"/>
    <property type="match status" value="1"/>
</dbReference>
<keyword evidence="6" id="KW-1185">Reference proteome</keyword>
<dbReference type="Gene3D" id="3.40.50.300">
    <property type="entry name" value="P-loop containing nucleotide triphosphate hydrolases"/>
    <property type="match status" value="1"/>
</dbReference>
<feature type="region of interest" description="Disordered" evidence="1">
    <location>
        <begin position="840"/>
        <end position="861"/>
    </location>
</feature>
<feature type="compositionally biased region" description="Basic and acidic residues" evidence="1">
    <location>
        <begin position="446"/>
        <end position="468"/>
    </location>
</feature>
<dbReference type="GO" id="GO:0000724">
    <property type="term" value="P:double-strand break repair via homologous recombination"/>
    <property type="evidence" value="ECO:0007669"/>
    <property type="project" value="TreeGrafter"/>
</dbReference>
<feature type="region of interest" description="Disordered" evidence="1">
    <location>
        <begin position="318"/>
        <end position="347"/>
    </location>
</feature>
<dbReference type="InterPro" id="IPR041664">
    <property type="entry name" value="AAA_16"/>
</dbReference>
<dbReference type="SUPFAM" id="SSF52540">
    <property type="entry name" value="P-loop containing nucleoside triphosphate hydrolases"/>
    <property type="match status" value="1"/>
</dbReference>
<feature type="domain" description="ORC5 lid" evidence="4">
    <location>
        <begin position="2344"/>
        <end position="2403"/>
    </location>
</feature>
<proteinExistence type="predicted"/>
<dbReference type="OrthoDB" id="2386201at2759"/>
<evidence type="ECO:0000313" key="5">
    <source>
        <dbReference type="EMBL" id="RCI12274.1"/>
    </source>
</evidence>
<feature type="compositionally biased region" description="Low complexity" evidence="1">
    <location>
        <begin position="721"/>
        <end position="734"/>
    </location>
</feature>
<feature type="compositionally biased region" description="Basic and acidic residues" evidence="1">
    <location>
        <begin position="207"/>
        <end position="221"/>
    </location>
</feature>
<comment type="caution">
    <text evidence="5">The sequence shown here is derived from an EMBL/GenBank/DDBJ whole genome shotgun (WGS) entry which is preliminary data.</text>
</comment>
<feature type="compositionally biased region" description="Pro residues" evidence="1">
    <location>
        <begin position="59"/>
        <end position="70"/>
    </location>
</feature>
<dbReference type="InterPro" id="IPR027417">
    <property type="entry name" value="P-loop_NTPase"/>
</dbReference>
<dbReference type="Pfam" id="PF13191">
    <property type="entry name" value="AAA_16"/>
    <property type="match status" value="1"/>
</dbReference>
<feature type="region of interest" description="Disordered" evidence="1">
    <location>
        <begin position="702"/>
        <end position="735"/>
    </location>
</feature>
<feature type="domain" description="Orc1-like AAA ATPase" evidence="2">
    <location>
        <begin position="2139"/>
        <end position="2284"/>
    </location>
</feature>
<evidence type="ECO:0000313" key="6">
    <source>
        <dbReference type="Proteomes" id="UP000253664"/>
    </source>
</evidence>
<dbReference type="InterPro" id="IPR048866">
    <property type="entry name" value="ORC5_lid"/>
</dbReference>
<dbReference type="GO" id="GO:0031297">
    <property type="term" value="P:replication fork processing"/>
    <property type="evidence" value="ECO:0007669"/>
    <property type="project" value="InterPro"/>
</dbReference>
<organism evidence="5 6">
    <name type="scientific">Ophiocordyceps polyrhachis-furcata BCC 54312</name>
    <dbReference type="NCBI Taxonomy" id="1330021"/>
    <lineage>
        <taxon>Eukaryota</taxon>
        <taxon>Fungi</taxon>
        <taxon>Dikarya</taxon>
        <taxon>Ascomycota</taxon>
        <taxon>Pezizomycotina</taxon>
        <taxon>Sordariomycetes</taxon>
        <taxon>Hypocreomycetidae</taxon>
        <taxon>Hypocreales</taxon>
        <taxon>Ophiocordycipitaceae</taxon>
        <taxon>Ophiocordyceps</taxon>
    </lineage>
</organism>
<dbReference type="PANTHER" id="PTHR28122">
    <property type="entry name" value="E3 UBIQUITIN-PROTEIN LIGASE SUBSTRATE RECEPTOR MMS22"/>
    <property type="match status" value="1"/>
</dbReference>
<feature type="compositionally biased region" description="Basic residues" evidence="1">
    <location>
        <begin position="548"/>
        <end position="563"/>
    </location>
</feature>
<evidence type="ECO:0000259" key="3">
    <source>
        <dbReference type="Pfam" id="PF14630"/>
    </source>
</evidence>
<feature type="region of interest" description="Disordered" evidence="1">
    <location>
        <begin position="187"/>
        <end position="272"/>
    </location>
</feature>
<dbReference type="Pfam" id="PF21639">
    <property type="entry name" value="ORC5_lid"/>
    <property type="match status" value="1"/>
</dbReference>
<evidence type="ECO:0000259" key="2">
    <source>
        <dbReference type="Pfam" id="PF13191"/>
    </source>
</evidence>
<accession>A0A367LCX2</accession>
<sequence>MSNWRELGEVPDSEEDSQDGREVETDPPIVAVITATDALGTDLWAVPDSPLDGNEVLSPMPPPVTDPPISSPLSSAPSDQSLLSARRLLGYDAVTHSGSTEVIEEARQATKRQPGFAVIIPSRREHESAAAGSQSTESKANRGDYDVHEVETPHQRALRPRKPIQEHPYLLENARYSNTLREHGVKPLKAVIEVETRPAQRKNSTLGDEHKSQDSIQHDTLDTNQSDASQDSARDTLDVGFRSSLLRTSPSSDLHRVTSPASSQNETDNTSVADQDLPALDELLNRHPRLHLQKVKAKRQVASSSSVTARKRLRLQLHDSDLMEPDELSLGDTKPAGPPNPSTSQAQDCLGHFEVATPTSGRIPSVVPSKRLCIDIVSPLPSQSQPDEVIGISSGGEGEEEQASASAGSHGLQSDSENDSDVVNMLGQRIRGVLPASWLRLDQQLGRERAEKVSTRQRSRLVERESRRGIAKPRQASPKKANLSLLLGDSSDESEGPGPSKGKDVQQASILPGLGIRPSQRPSVRNPAATDDEESAVEDDHVDPMLPRKPRKLRQLRLPRSIRGHQWPISSSTEPVRLHRKPPKRRKISNESRCDGSPSLTRGSGPRNKLSGRVAHKSQQRPRGDQAGRQTQLMLSPPALSILDVVEPNAPRFLKIAARNVKKQAGKGRSSPGKKIIQLATRKDHTDAMYVLQDWKAGKIPQRPSVKAAEKRNRKRRREAPPAIAAGNKAASSIRTARTSDNIKNFGSGKFQARRIRSLVAQRYSDHGARNDVLPSHPRTAARPASLEVDERSQTKNAAFHARKKVLDSLHRRGQFDIAAWSFEANGAGDVDTPSKPIQPMTTLFSPPPPRKAPQRKRARPRHIDVEAPQYRHANDPLPPMVLLPEAEQDPVKHPDGKLLGLGPYGTDYTHHFEIFPFDFQVYFHETTLIGSGIIEACCSGSHQEAMADYPCTGFNMNGLSLQWGLFDARISSEMGITLDLIAEQIECIAEGKNSSGSSTHVAAATFFLNYCRHSMNSSEEGQSASLATRMIECLLSFDERIRSRDQQITRVPEGCDLALKIYDRLLLAALVVSKSCHGLPALMAEQVRSEECLKRLAQTTLSILFTMGTSRIRELYEHLSEPRYRERGLRDDAVAMHSWVTVMKVLDTAKIPRASFWDLAEAEIVPPRLLSGFDARDHEKSWQALFSLLPLTEFNNLGILTRGRRHHPASDGWIIPQKLMRRVGDIYRENSRQAPSFNNYWRALISRCHHLVKYWGWRRCVTVAGVIFDSFATQKLSDLRNEEIYESPQFLEELHLRPSLDIEPDDGCFHIFLKLIAVSIEKLKQIGASRDISNLVTRITPNHDRQHLKEQEFHARDLAALRNHLDLLSTLFWASPPELRPPVRLMERLVIPKSSHKEACLVSVRCWQRLSRFVVASGEASMASTSFEPFRGWRDAFFQQMLQQFDSVAWDVQQQLLLLNKTASRTISDALVQTTISTNRAAVMEVLHACAAASLDVMKQTPNLEAALTALNTAQLQSIFKHFSASAPQLNWQTLHASLSSLETFLDRVDEVKRDEESQGSDNFISDSVLIIDADIAEGFFSMARCVLSSPGNAASATARSVKASCSELIATLSARIGVDYINAETWRMKDMLRAGKHGLFDGPPHQLNLDQRRMLSLFVSELLKYGLNDAAAADVSLLELWTLSLVKPVEFCRYEIQFAQELVRRGKTFVSSATEELTTQPDYGVNKRLFEFTITTMRQAIRDAGHSSQKQRLLTENSATLRRVMEQIKHDLGTLSSHEAPSHDGYVSFVQDIISIIKSSELCAVDGFFLQFSKDYSPSLRDPELRLAGLIGYGLRLEEGDSRSGQQLFFLLFNNAKFAVGNDKFREEVTMLQHGMGNAGILDFVLGRILPAVVRCCFKYSAAFPLLDVYAEALRRALSEKTVFRELDDGSLAHINRLVGAAVEGMVMMSQNNGPLSEPQLHVMRQTVAVLNLFWPTLYTSVLLRRELTESLNCLRDFAVALQIDDGKVRIPAATSPSWLAFGADVDMFTDTMLRDVKKNWAYTAQNKLSIQLPRGVISTVSPGWNARRVSEDLRGRLKEWLWWWDRMHGRASSSELFILCLLCLPVTHRLPSYDTAMASGFRLPDEAAVQTVLQSFPGREQQTRALACLVHPDAAPCHNLVLHGTEATGKSAVAQQLLSSLASQDDGLAYAMVNADQCVSGRHLFETIVGAVAAALDRHDYDRCETLAQLAVALTTMVGDAAKESGGQGRWRFVLVLDAIDRQRDAPPTLVPALARLPEILPCLSCIFIVTAPPTGLVRTQATAHLHFPPYTKSEFVRILTLKPPPPPVAGASAEETTALWTRFCAAVHDALVQPACRSLVSFRRGCLALWPRFVAPVVSGTHSVKDFSKLLVAARPHFQDESLLNPSLVSSKNNNPVTLAAADMVGLLPLAARLLLLCAYLASHNAPRHDLSLFSTYHHGRKRRRGGGTVSRGTPRAKHRKIARKLLGARAFVLERMLAIFEAVRVEWSPDGCSVGPAGLDGDVGMALATLTSLRLLVRVGSGDVTDRAGKWRINASWEAVRGIGRSIGVELEDWLME</sequence>
<feature type="region of interest" description="Disordered" evidence="1">
    <location>
        <begin position="44"/>
        <end position="78"/>
    </location>
</feature>